<dbReference type="InterPro" id="IPR025110">
    <property type="entry name" value="AMP-bd_C"/>
</dbReference>
<dbReference type="EMBL" id="PZZL01000007">
    <property type="protein sequence ID" value="PTM52903.1"/>
    <property type="molecule type" value="Genomic_DNA"/>
</dbReference>
<evidence type="ECO:0000313" key="11">
    <source>
        <dbReference type="Proteomes" id="UP000241808"/>
    </source>
</evidence>
<gene>
    <name evidence="10" type="ORF">C8P69_107181</name>
</gene>
<proteinExistence type="inferred from homology"/>
<evidence type="ECO:0000259" key="9">
    <source>
        <dbReference type="Pfam" id="PF13193"/>
    </source>
</evidence>
<dbReference type="NCBIfam" id="NF004837">
    <property type="entry name" value="PRK06187.1"/>
    <property type="match status" value="1"/>
</dbReference>
<dbReference type="Proteomes" id="UP000241808">
    <property type="component" value="Unassembled WGS sequence"/>
</dbReference>
<comment type="caution">
    <text evidence="10">The sequence shown here is derived from an EMBL/GenBank/DDBJ whole genome shotgun (WGS) entry which is preliminary data.</text>
</comment>
<keyword evidence="4" id="KW-0443">Lipid metabolism</keyword>
<evidence type="ECO:0000256" key="3">
    <source>
        <dbReference type="ARBA" id="ARBA00022832"/>
    </source>
</evidence>
<dbReference type="SUPFAM" id="SSF56801">
    <property type="entry name" value="Acetyl-CoA synthetase-like"/>
    <property type="match status" value="1"/>
</dbReference>
<keyword evidence="11" id="KW-1185">Reference proteome</keyword>
<dbReference type="AlphaFoldDB" id="A0A2T4Z083"/>
<evidence type="ECO:0000256" key="2">
    <source>
        <dbReference type="ARBA" id="ARBA00022598"/>
    </source>
</evidence>
<name>A0A2T4Z083_9HYPH</name>
<sequence>MLRGMMMDTPLNVSAAIEYGAEMHPDARIVSATIEGGIHRTTYAETAPRVAQLAHALKALGVREGDRIATLAWNGYRHFELYYAVGGIGAVCHTINPRLFPEQLVYIVNHAKDRVLFFDINLAPLVAKMRAHWPKDLVYVAMCDRAHLPTGEGLEGVLAYEDLLAGQPTSIAWPRIDENAAVSLCYTSGTTGEPKGALYSQRSVMLHALFTLTSGMPGLRTGQTILPVVPLFHVNAWGLPYTAPITGLNLIMPGVKLDGPNLWDLMETEQVFSSWGVPTVWMGLLQEIEKRGRKPAALGEVIIGGSAAPRAMIEAFETMGVSIVHGWGMTEMSPVGTLGILATKDRDKPLQERIDLKGRQGRRMFGVELKIVDEAGKHLPHDGEASGELFVRGPGIISGYYENPEASARAFDAEGWFGTGDVAKITPDGYLVIVDRTKDLVKSGGEWISSIDVENAAMGHPGIAACAVIGVPHPKWQERPLLVAVKAPGAEPTKAEVLATLEKAIAKWQLPDDVVFVDQLPLTATGKISKLTLRRQFADHALPEAG</sequence>
<dbReference type="PANTHER" id="PTHR43859">
    <property type="entry name" value="ACYL-ACTIVATING ENZYME"/>
    <property type="match status" value="1"/>
</dbReference>
<evidence type="ECO:0000256" key="4">
    <source>
        <dbReference type="ARBA" id="ARBA00023098"/>
    </source>
</evidence>
<evidence type="ECO:0000256" key="1">
    <source>
        <dbReference type="ARBA" id="ARBA00006432"/>
    </source>
</evidence>
<dbReference type="InterPro" id="IPR000873">
    <property type="entry name" value="AMP-dep_synth/lig_dom"/>
</dbReference>
<dbReference type="InterPro" id="IPR042099">
    <property type="entry name" value="ANL_N_sf"/>
</dbReference>
<dbReference type="CDD" id="cd12119">
    <property type="entry name" value="ttLC_FACS_AlkK_like"/>
    <property type="match status" value="1"/>
</dbReference>
<dbReference type="InterPro" id="IPR020845">
    <property type="entry name" value="AMP-binding_CS"/>
</dbReference>
<dbReference type="Gene3D" id="3.30.300.30">
    <property type="match status" value="1"/>
</dbReference>
<feature type="domain" description="AMP-binding enzyme C-terminal" evidence="9">
    <location>
        <begin position="453"/>
        <end position="527"/>
    </location>
</feature>
<evidence type="ECO:0000256" key="5">
    <source>
        <dbReference type="ARBA" id="ARBA00051915"/>
    </source>
</evidence>
<feature type="domain" description="AMP-dependent synthetase/ligase" evidence="8">
    <location>
        <begin position="20"/>
        <end position="401"/>
    </location>
</feature>
<dbReference type="RefSeq" id="WP_245902086.1">
    <property type="nucleotide sequence ID" value="NZ_PZZL01000007.1"/>
</dbReference>
<organism evidence="10 11">
    <name type="scientific">Phreatobacter oligotrophus</name>
    <dbReference type="NCBI Taxonomy" id="1122261"/>
    <lineage>
        <taxon>Bacteria</taxon>
        <taxon>Pseudomonadati</taxon>
        <taxon>Pseudomonadota</taxon>
        <taxon>Alphaproteobacteria</taxon>
        <taxon>Hyphomicrobiales</taxon>
        <taxon>Phreatobacteraceae</taxon>
        <taxon>Phreatobacter</taxon>
    </lineage>
</organism>
<comment type="catalytic activity">
    <reaction evidence="5">
        <text>3-(methylsulfanyl)propanoate + ATP + CoA = 3-(methylsulfanyl)propanoyl-CoA + AMP + diphosphate</text>
        <dbReference type="Rhea" id="RHEA:43052"/>
        <dbReference type="ChEBI" id="CHEBI:30616"/>
        <dbReference type="ChEBI" id="CHEBI:33019"/>
        <dbReference type="ChEBI" id="CHEBI:49016"/>
        <dbReference type="ChEBI" id="CHEBI:57287"/>
        <dbReference type="ChEBI" id="CHEBI:82815"/>
        <dbReference type="ChEBI" id="CHEBI:456215"/>
        <dbReference type="EC" id="6.2.1.44"/>
    </reaction>
    <physiologicalReaction direction="left-to-right" evidence="5">
        <dbReference type="Rhea" id="RHEA:43053"/>
    </physiologicalReaction>
</comment>
<evidence type="ECO:0000313" key="10">
    <source>
        <dbReference type="EMBL" id="PTM52903.1"/>
    </source>
</evidence>
<dbReference type="PROSITE" id="PS00455">
    <property type="entry name" value="AMP_BINDING"/>
    <property type="match status" value="1"/>
</dbReference>
<evidence type="ECO:0000256" key="7">
    <source>
        <dbReference type="ARBA" id="ARBA00067668"/>
    </source>
</evidence>
<dbReference type="InterPro" id="IPR045851">
    <property type="entry name" value="AMP-bd_C_sf"/>
</dbReference>
<dbReference type="EC" id="6.2.1.44" evidence="6"/>
<dbReference type="PANTHER" id="PTHR43859:SF4">
    <property type="entry name" value="BUTANOATE--COA LIGASE AAE1-RELATED"/>
    <property type="match status" value="1"/>
</dbReference>
<dbReference type="Pfam" id="PF13193">
    <property type="entry name" value="AMP-binding_C"/>
    <property type="match status" value="1"/>
</dbReference>
<dbReference type="Pfam" id="PF00501">
    <property type="entry name" value="AMP-binding"/>
    <property type="match status" value="1"/>
</dbReference>
<accession>A0A2T4Z083</accession>
<protein>
    <recommendedName>
        <fullName evidence="7">3-methylmercaptopropionyl-CoA ligase</fullName>
        <ecNumber evidence="6">6.2.1.44</ecNumber>
    </recommendedName>
</protein>
<evidence type="ECO:0000259" key="8">
    <source>
        <dbReference type="Pfam" id="PF00501"/>
    </source>
</evidence>
<dbReference type="FunFam" id="3.30.300.30:FF:000008">
    <property type="entry name" value="2,3-dihydroxybenzoate-AMP ligase"/>
    <property type="match status" value="1"/>
</dbReference>
<keyword evidence="2" id="KW-0436">Ligase</keyword>
<comment type="similarity">
    <text evidence="1">Belongs to the ATP-dependent AMP-binding enzyme family.</text>
</comment>
<keyword evidence="3" id="KW-0276">Fatty acid metabolism</keyword>
<dbReference type="Gene3D" id="3.40.50.12780">
    <property type="entry name" value="N-terminal domain of ligase-like"/>
    <property type="match status" value="1"/>
</dbReference>
<reference evidence="10 11" key="1">
    <citation type="submission" date="2018-04" db="EMBL/GenBank/DDBJ databases">
        <title>Genomic Encyclopedia of Archaeal and Bacterial Type Strains, Phase II (KMG-II): from individual species to whole genera.</title>
        <authorList>
            <person name="Goeker M."/>
        </authorList>
    </citation>
    <scope>NUCLEOTIDE SEQUENCE [LARGE SCALE GENOMIC DNA]</scope>
    <source>
        <strain evidence="10 11">DSM 25521</strain>
    </source>
</reference>
<dbReference type="GO" id="GO:0016874">
    <property type="term" value="F:ligase activity"/>
    <property type="evidence" value="ECO:0007669"/>
    <property type="project" value="UniProtKB-KW"/>
</dbReference>
<dbReference type="GO" id="GO:0006631">
    <property type="term" value="P:fatty acid metabolic process"/>
    <property type="evidence" value="ECO:0007669"/>
    <property type="project" value="UniProtKB-KW"/>
</dbReference>
<evidence type="ECO:0000256" key="6">
    <source>
        <dbReference type="ARBA" id="ARBA00066616"/>
    </source>
</evidence>